<dbReference type="FunFam" id="3.20.20.150:FF:000007">
    <property type="entry name" value="Hydroxypyruvate isomerase"/>
    <property type="match status" value="1"/>
</dbReference>
<evidence type="ECO:0000256" key="3">
    <source>
        <dbReference type="PIRSR" id="PIRSR006241-50"/>
    </source>
</evidence>
<comment type="similarity">
    <text evidence="2">Belongs to the hyi family.</text>
</comment>
<comment type="caution">
    <text evidence="5">The sequence shown here is derived from an EMBL/GenBank/DDBJ whole genome shotgun (WGS) entry which is preliminary data.</text>
</comment>
<evidence type="ECO:0000259" key="4">
    <source>
        <dbReference type="Pfam" id="PF01261"/>
    </source>
</evidence>
<dbReference type="InterPro" id="IPR050417">
    <property type="entry name" value="Sugar_Epim/Isomerase"/>
</dbReference>
<gene>
    <name evidence="5" type="primary">hyi</name>
    <name evidence="5" type="ORF">EOE65_16655</name>
</gene>
<dbReference type="Gene3D" id="3.20.20.150">
    <property type="entry name" value="Divalent-metal-dependent TIM barrel enzymes"/>
    <property type="match status" value="1"/>
</dbReference>
<dbReference type="InterPro" id="IPR036237">
    <property type="entry name" value="Xyl_isomerase-like_sf"/>
</dbReference>
<dbReference type="Proteomes" id="UP000282818">
    <property type="component" value="Unassembled WGS sequence"/>
</dbReference>
<dbReference type="RefSeq" id="WP_127695831.1">
    <property type="nucleotide sequence ID" value="NZ_SACQ01000010.1"/>
</dbReference>
<dbReference type="PANTHER" id="PTHR43489">
    <property type="entry name" value="ISOMERASE"/>
    <property type="match status" value="1"/>
</dbReference>
<dbReference type="InterPro" id="IPR017643">
    <property type="entry name" value="Hydroxypyruvate_isomerase"/>
</dbReference>
<reference evidence="5 6" key="1">
    <citation type="submission" date="2019-01" db="EMBL/GenBank/DDBJ databases">
        <authorList>
            <person name="Chen W.-M."/>
        </authorList>
    </citation>
    <scope>NUCLEOTIDE SEQUENCE [LARGE SCALE GENOMIC DNA]</scope>
    <source>
        <strain evidence="5 6">HPM-16</strain>
    </source>
</reference>
<feature type="active site" description="Proton donor/acceptor" evidence="3">
    <location>
        <position position="240"/>
    </location>
</feature>
<dbReference type="Pfam" id="PF01261">
    <property type="entry name" value="AP_endonuc_2"/>
    <property type="match status" value="1"/>
</dbReference>
<feature type="active site" description="Proton donor/acceptor" evidence="3">
    <location>
        <position position="143"/>
    </location>
</feature>
<accession>A0A437Q4F2</accession>
<keyword evidence="6" id="KW-1185">Reference proteome</keyword>
<name>A0A437Q4F2_9GAMM</name>
<dbReference type="InterPro" id="IPR026040">
    <property type="entry name" value="HyI-like"/>
</dbReference>
<dbReference type="InterPro" id="IPR053398">
    <property type="entry name" value="HPT_OtnI_isomerases"/>
</dbReference>
<evidence type="ECO:0000313" key="6">
    <source>
        <dbReference type="Proteomes" id="UP000282818"/>
    </source>
</evidence>
<dbReference type="EC" id="5.3.1.22" evidence="5"/>
<keyword evidence="5" id="KW-0670">Pyruvate</keyword>
<dbReference type="InterPro" id="IPR013022">
    <property type="entry name" value="Xyl_isomerase-like_TIM-brl"/>
</dbReference>
<dbReference type="GO" id="GO:0046487">
    <property type="term" value="P:glyoxylate metabolic process"/>
    <property type="evidence" value="ECO:0007669"/>
    <property type="project" value="TreeGrafter"/>
</dbReference>
<proteinExistence type="inferred from homology"/>
<dbReference type="GO" id="GO:0008903">
    <property type="term" value="F:hydroxypyruvate isomerase activity"/>
    <property type="evidence" value="ECO:0007669"/>
    <property type="project" value="UniProtKB-EC"/>
</dbReference>
<dbReference type="AlphaFoldDB" id="A0A437Q4F2"/>
<keyword evidence="1 2" id="KW-0413">Isomerase</keyword>
<dbReference type="NCBIfam" id="TIGR03234">
    <property type="entry name" value="OH-pyruv-isom"/>
    <property type="match status" value="1"/>
</dbReference>
<dbReference type="PIRSF" id="PIRSF006241">
    <property type="entry name" value="HyI"/>
    <property type="match status" value="1"/>
</dbReference>
<protein>
    <submittedName>
        <fullName evidence="5">Hydroxypyruvate isomerase</fullName>
        <ecNumber evidence="5">5.3.1.22</ecNumber>
    </submittedName>
</protein>
<dbReference type="PANTHER" id="PTHR43489:SF6">
    <property type="entry name" value="HYDROXYPYRUVATE ISOMERASE-RELATED"/>
    <property type="match status" value="1"/>
</dbReference>
<feature type="domain" description="Xylose isomerase-like TIM barrel" evidence="4">
    <location>
        <begin position="21"/>
        <end position="252"/>
    </location>
</feature>
<dbReference type="EMBL" id="SACQ01000010">
    <property type="protein sequence ID" value="RVU29399.1"/>
    <property type="molecule type" value="Genomic_DNA"/>
</dbReference>
<evidence type="ECO:0000256" key="1">
    <source>
        <dbReference type="ARBA" id="ARBA00023235"/>
    </source>
</evidence>
<sequence>MPKFAANLSTLFTEVPLAERFKLAQEAGFKHVEVQFPYELDIDTLKTQLDQHALQLILINLPAGDWSAGDRGIACDPTRVAEFRAGVEQCAEYAKALGVAQVNCLSGLLPPEVDKKRAENTLIENLRYAGSYMEERGISLLIEPINTLDVPGFFLSSMQQAVALIERANISNLAVQYDVYHMQIMEGNLIHTLRSHLSRVGHIQVADVPGRHEPGTGEINFSNLFDAIDTMGYTGYVAFEYFPEKDTQSGLAKIASWR</sequence>
<evidence type="ECO:0000313" key="5">
    <source>
        <dbReference type="EMBL" id="RVU29399.1"/>
    </source>
</evidence>
<dbReference type="SUPFAM" id="SSF51658">
    <property type="entry name" value="Xylose isomerase-like"/>
    <property type="match status" value="1"/>
</dbReference>
<dbReference type="NCBIfam" id="NF043033">
    <property type="entry name" value="OxoTetrIsom"/>
    <property type="match status" value="1"/>
</dbReference>
<evidence type="ECO:0000256" key="2">
    <source>
        <dbReference type="PIRNR" id="PIRNR006241"/>
    </source>
</evidence>
<organism evidence="5 6">
    <name type="scientific">Neptunomonas marina</name>
    <dbReference type="NCBI Taxonomy" id="1815562"/>
    <lineage>
        <taxon>Bacteria</taxon>
        <taxon>Pseudomonadati</taxon>
        <taxon>Pseudomonadota</taxon>
        <taxon>Gammaproteobacteria</taxon>
        <taxon>Oceanospirillales</taxon>
        <taxon>Oceanospirillaceae</taxon>
        <taxon>Neptunomonas</taxon>
    </lineage>
</organism>